<proteinExistence type="predicted"/>
<reference evidence="1 2" key="1">
    <citation type="journal article" date="2013" name="Proc. Natl. Acad. Sci. U.S.A.">
        <title>Genome of an arbuscular mycorrhizal fungus provides insight into the oldest plant symbiosis.</title>
        <authorList>
            <person name="Tisserant E."/>
            <person name="Malbreil M."/>
            <person name="Kuo A."/>
            <person name="Kohler A."/>
            <person name="Symeonidi A."/>
            <person name="Balestrini R."/>
            <person name="Charron P."/>
            <person name="Duensing N."/>
            <person name="Frei Dit Frey N."/>
            <person name="Gianinazzi-Pearson V."/>
            <person name="Gilbert L.B."/>
            <person name="Handa Y."/>
            <person name="Herr J.R."/>
            <person name="Hijri M."/>
            <person name="Koul R."/>
            <person name="Kawaguchi M."/>
            <person name="Krajinski F."/>
            <person name="Lammers P.J."/>
            <person name="Masclaux F.G."/>
            <person name="Murat C."/>
            <person name="Morin E."/>
            <person name="Ndikumana S."/>
            <person name="Pagni M."/>
            <person name="Petitpierre D."/>
            <person name="Requena N."/>
            <person name="Rosikiewicz P."/>
            <person name="Riley R."/>
            <person name="Saito K."/>
            <person name="San Clemente H."/>
            <person name="Shapiro H."/>
            <person name="van Tuinen D."/>
            <person name="Becard G."/>
            <person name="Bonfante P."/>
            <person name="Paszkowski U."/>
            <person name="Shachar-Hill Y.Y."/>
            <person name="Tuskan G.A."/>
            <person name="Young P.W."/>
            <person name="Sanders I.R."/>
            <person name="Henrissat B."/>
            <person name="Rensing S.A."/>
            <person name="Grigoriev I.V."/>
            <person name="Corradi N."/>
            <person name="Roux C."/>
            <person name="Martin F."/>
        </authorList>
    </citation>
    <scope>NUCLEOTIDE SEQUENCE [LARGE SCALE GENOMIC DNA]</scope>
    <source>
        <strain evidence="1 2">DAOM 197198</strain>
    </source>
</reference>
<dbReference type="VEuPathDB" id="FungiDB:RhiirFUN_019692"/>
<dbReference type="Proteomes" id="UP000018888">
    <property type="component" value="Unassembled WGS sequence"/>
</dbReference>
<comment type="caution">
    <text evidence="1">The sequence shown here is derived from an EMBL/GenBank/DDBJ whole genome shotgun (WGS) entry which is preliminary data.</text>
</comment>
<dbReference type="EMBL" id="AUPC02000179">
    <property type="protein sequence ID" value="POG66986.1"/>
    <property type="molecule type" value="Genomic_DNA"/>
</dbReference>
<keyword evidence="2" id="KW-1185">Reference proteome</keyword>
<evidence type="ECO:0000313" key="1">
    <source>
        <dbReference type="EMBL" id="POG66986.1"/>
    </source>
</evidence>
<dbReference type="AlphaFoldDB" id="A0A2P4PNL5"/>
<organism evidence="1 2">
    <name type="scientific">Rhizophagus irregularis (strain DAOM 181602 / DAOM 197198 / MUCL 43194)</name>
    <name type="common">Arbuscular mycorrhizal fungus</name>
    <name type="synonym">Glomus intraradices</name>
    <dbReference type="NCBI Taxonomy" id="747089"/>
    <lineage>
        <taxon>Eukaryota</taxon>
        <taxon>Fungi</taxon>
        <taxon>Fungi incertae sedis</taxon>
        <taxon>Mucoromycota</taxon>
        <taxon>Glomeromycotina</taxon>
        <taxon>Glomeromycetes</taxon>
        <taxon>Glomerales</taxon>
        <taxon>Glomeraceae</taxon>
        <taxon>Rhizophagus</taxon>
    </lineage>
</organism>
<evidence type="ECO:0000313" key="2">
    <source>
        <dbReference type="Proteomes" id="UP000018888"/>
    </source>
</evidence>
<sequence length="154" mass="17844">MGNKEGGNLNPKDRYIAEKMHESLKELAHENELSVKDILEVFNKIILASEFSDLNNIKLSQSDWTSLENIAAFLRYFAKLSTEICASTYPTDLKDEKNGNDNIYYKNTKKIFTYKFDEYHSIYYPVSETLNNSLGYAKKKFVLIKIICNNVIIH</sequence>
<accession>A0A2P4PNL5</accession>
<protein>
    <submittedName>
        <fullName evidence="1">Uncharacterized protein</fullName>
    </submittedName>
</protein>
<name>A0A2P4PNL5_RHIID</name>
<gene>
    <name evidence="1" type="ORF">GLOIN_2v1481856</name>
</gene>
<reference evidence="1 2" key="2">
    <citation type="journal article" date="2018" name="New Phytol.">
        <title>High intraspecific genome diversity in the model arbuscular mycorrhizal symbiont Rhizophagus irregularis.</title>
        <authorList>
            <person name="Chen E.C.H."/>
            <person name="Morin E."/>
            <person name="Beaudet D."/>
            <person name="Noel J."/>
            <person name="Yildirir G."/>
            <person name="Ndikumana S."/>
            <person name="Charron P."/>
            <person name="St-Onge C."/>
            <person name="Giorgi J."/>
            <person name="Kruger M."/>
            <person name="Marton T."/>
            <person name="Ropars J."/>
            <person name="Grigoriev I.V."/>
            <person name="Hainaut M."/>
            <person name="Henrissat B."/>
            <person name="Roux C."/>
            <person name="Martin F."/>
            <person name="Corradi N."/>
        </authorList>
    </citation>
    <scope>NUCLEOTIDE SEQUENCE [LARGE SCALE GENOMIC DNA]</scope>
    <source>
        <strain evidence="1 2">DAOM 197198</strain>
    </source>
</reference>